<keyword evidence="3" id="KW-1185">Reference proteome</keyword>
<keyword evidence="1" id="KW-0812">Transmembrane</keyword>
<comment type="caution">
    <text evidence="2">The sequence shown here is derived from an EMBL/GenBank/DDBJ whole genome shotgun (WGS) entry which is preliminary data.</text>
</comment>
<evidence type="ECO:0000313" key="2">
    <source>
        <dbReference type="EMBL" id="KAH1186143.1"/>
    </source>
</evidence>
<evidence type="ECO:0000256" key="1">
    <source>
        <dbReference type="SAM" id="Phobius"/>
    </source>
</evidence>
<evidence type="ECO:0000313" key="3">
    <source>
        <dbReference type="Proteomes" id="UP000827986"/>
    </source>
</evidence>
<reference evidence="2" key="1">
    <citation type="submission" date="2021-09" db="EMBL/GenBank/DDBJ databases">
        <title>The genome of Mauremys mutica provides insights into the evolution of semi-aquatic lifestyle.</title>
        <authorList>
            <person name="Gong S."/>
            <person name="Gao Y."/>
        </authorList>
    </citation>
    <scope>NUCLEOTIDE SEQUENCE</scope>
    <source>
        <strain evidence="2">MM-2020</strain>
        <tissue evidence="2">Muscle</tissue>
    </source>
</reference>
<organism evidence="2 3">
    <name type="scientific">Mauremys mutica</name>
    <name type="common">yellowpond turtle</name>
    <dbReference type="NCBI Taxonomy" id="74926"/>
    <lineage>
        <taxon>Eukaryota</taxon>
        <taxon>Metazoa</taxon>
        <taxon>Chordata</taxon>
        <taxon>Craniata</taxon>
        <taxon>Vertebrata</taxon>
        <taxon>Euteleostomi</taxon>
        <taxon>Archelosauria</taxon>
        <taxon>Testudinata</taxon>
        <taxon>Testudines</taxon>
        <taxon>Cryptodira</taxon>
        <taxon>Durocryptodira</taxon>
        <taxon>Testudinoidea</taxon>
        <taxon>Geoemydidae</taxon>
        <taxon>Geoemydinae</taxon>
        <taxon>Mauremys</taxon>
    </lineage>
</organism>
<dbReference type="EMBL" id="JAHDVG010000463">
    <property type="protein sequence ID" value="KAH1186143.1"/>
    <property type="molecule type" value="Genomic_DNA"/>
</dbReference>
<feature type="transmembrane region" description="Helical" evidence="1">
    <location>
        <begin position="96"/>
        <end position="114"/>
    </location>
</feature>
<protein>
    <submittedName>
        <fullName evidence="2">Uncharacterized protein</fullName>
    </submittedName>
</protein>
<feature type="transmembrane region" description="Helical" evidence="1">
    <location>
        <begin position="15"/>
        <end position="36"/>
    </location>
</feature>
<proteinExistence type="predicted"/>
<accession>A0A9D3XVK1</accession>
<dbReference type="Proteomes" id="UP000827986">
    <property type="component" value="Unassembled WGS sequence"/>
</dbReference>
<name>A0A9D3XVK1_9SAUR</name>
<dbReference type="AlphaFoldDB" id="A0A9D3XVK1"/>
<keyword evidence="1" id="KW-0472">Membrane</keyword>
<sequence length="121" mass="13419">MSVRFFRDGTGTGFAGWPTLLCCYLVAMVGLMHYCIDHVKINTTGSTASEGQTDSFWKDATQAQAKAESHTRETQQWVLGRPCDVQSVALPRKCRLIIMLLLFIALHITSRLTSAQGKKVV</sequence>
<gene>
    <name evidence="2" type="ORF">KIL84_018892</name>
</gene>
<keyword evidence="1" id="KW-1133">Transmembrane helix</keyword>